<keyword evidence="1" id="KW-0732">Signal</keyword>
<dbReference type="EMBL" id="CP073767">
    <property type="protein sequence ID" value="UWZ50711.1"/>
    <property type="molecule type" value="Genomic_DNA"/>
</dbReference>
<sequence length="180" mass="18630">MRTVRLLALFTAAAAVLATTACGGDDDPAPAPARTGAAATATTAPTAAAAGGDGTLSYDAVAKLASDRLTKDPNCPIGKWDDNSTGLDDEFRADGVFFKQFDCYKTTDELLPNRIQQVLFVEFKTPEHAAAYADKQASLYPSLVAGTKVVVAGRGLETIDMKAFLAEAQQSAGGAGRIVG</sequence>
<organism evidence="2 3">
    <name type="scientific">Dactylosporangium aurantiacum</name>
    <dbReference type="NCBI Taxonomy" id="35754"/>
    <lineage>
        <taxon>Bacteria</taxon>
        <taxon>Bacillati</taxon>
        <taxon>Actinomycetota</taxon>
        <taxon>Actinomycetes</taxon>
        <taxon>Micromonosporales</taxon>
        <taxon>Micromonosporaceae</taxon>
        <taxon>Dactylosporangium</taxon>
    </lineage>
</organism>
<keyword evidence="3" id="KW-1185">Reference proteome</keyword>
<reference evidence="2" key="1">
    <citation type="submission" date="2021-04" db="EMBL/GenBank/DDBJ databases">
        <title>Dactylosporangium aurantiacum NRRL B-8018 full assembly.</title>
        <authorList>
            <person name="Hartkoorn R.C."/>
            <person name="Beaudoing E."/>
            <person name="Hot D."/>
        </authorList>
    </citation>
    <scope>NUCLEOTIDE SEQUENCE</scope>
    <source>
        <strain evidence="2">NRRL B-8018</strain>
    </source>
</reference>
<feature type="chain" id="PRO_5040366209" description="Lipoprotein" evidence="1">
    <location>
        <begin position="24"/>
        <end position="180"/>
    </location>
</feature>
<dbReference type="KEGG" id="daur:Daura_28255"/>
<name>A0A9Q9MFK1_9ACTN</name>
<dbReference type="PROSITE" id="PS51257">
    <property type="entry name" value="PROKAR_LIPOPROTEIN"/>
    <property type="match status" value="1"/>
</dbReference>
<evidence type="ECO:0008006" key="4">
    <source>
        <dbReference type="Google" id="ProtNLM"/>
    </source>
</evidence>
<proteinExistence type="predicted"/>
<dbReference type="Proteomes" id="UP001058003">
    <property type="component" value="Chromosome"/>
</dbReference>
<dbReference type="OrthoDB" id="5225370at2"/>
<dbReference type="RefSeq" id="WP_033360456.1">
    <property type="nucleotide sequence ID" value="NZ_CP073767.1"/>
</dbReference>
<evidence type="ECO:0000313" key="2">
    <source>
        <dbReference type="EMBL" id="UWZ50711.1"/>
    </source>
</evidence>
<gene>
    <name evidence="2" type="ORF">Daura_28255</name>
</gene>
<evidence type="ECO:0000256" key="1">
    <source>
        <dbReference type="SAM" id="SignalP"/>
    </source>
</evidence>
<protein>
    <recommendedName>
        <fullName evidence="4">Lipoprotein</fullName>
    </recommendedName>
</protein>
<feature type="signal peptide" evidence="1">
    <location>
        <begin position="1"/>
        <end position="23"/>
    </location>
</feature>
<accession>A0A9Q9MFK1</accession>
<dbReference type="AlphaFoldDB" id="A0A9Q9MFK1"/>
<evidence type="ECO:0000313" key="3">
    <source>
        <dbReference type="Proteomes" id="UP001058003"/>
    </source>
</evidence>